<keyword evidence="4 6" id="KW-1133">Transmembrane helix</keyword>
<keyword evidence="2" id="KW-0813">Transport</keyword>
<evidence type="ECO:0000256" key="2">
    <source>
        <dbReference type="ARBA" id="ARBA00022448"/>
    </source>
</evidence>
<evidence type="ECO:0000313" key="8">
    <source>
        <dbReference type="Proteomes" id="UP000095488"/>
    </source>
</evidence>
<feature type="transmembrane region" description="Helical" evidence="6">
    <location>
        <begin position="345"/>
        <end position="366"/>
    </location>
</feature>
<evidence type="ECO:0000256" key="4">
    <source>
        <dbReference type="ARBA" id="ARBA00022989"/>
    </source>
</evidence>
<keyword evidence="3 6" id="KW-0812">Transmembrane</keyword>
<feature type="transmembrane region" description="Helical" evidence="6">
    <location>
        <begin position="296"/>
        <end position="324"/>
    </location>
</feature>
<reference evidence="7 8" key="1">
    <citation type="submission" date="2015-09" db="EMBL/GenBank/DDBJ databases">
        <authorList>
            <consortium name="Pathogen Informatics"/>
            <person name="Wu L."/>
            <person name="Ma J."/>
        </authorList>
    </citation>
    <scope>NUCLEOTIDE SEQUENCE [LARGE SCALE GENOMIC DNA]</scope>
    <source>
        <strain evidence="7 8">2789STDY5834858</strain>
    </source>
</reference>
<evidence type="ECO:0000256" key="5">
    <source>
        <dbReference type="ARBA" id="ARBA00023136"/>
    </source>
</evidence>
<dbReference type="PIRSF" id="PIRSF006060">
    <property type="entry name" value="AA_transporter"/>
    <property type="match status" value="1"/>
</dbReference>
<evidence type="ECO:0000256" key="1">
    <source>
        <dbReference type="ARBA" id="ARBA00004141"/>
    </source>
</evidence>
<dbReference type="RefSeq" id="WP_070101152.1">
    <property type="nucleotide sequence ID" value="NZ_CABIXL010000002.1"/>
</dbReference>
<protein>
    <submittedName>
        <fullName evidence="7">Inner membrane transport protein YbaT</fullName>
    </submittedName>
</protein>
<comment type="subcellular location">
    <subcellularLocation>
        <location evidence="1">Membrane</location>
        <topology evidence="1">Multi-pass membrane protein</topology>
    </subcellularLocation>
</comment>
<dbReference type="Pfam" id="PF13520">
    <property type="entry name" value="AA_permease_2"/>
    <property type="match status" value="1"/>
</dbReference>
<dbReference type="PANTHER" id="PTHR43243">
    <property type="entry name" value="INNER MEMBRANE TRANSPORTER YGJI-RELATED"/>
    <property type="match status" value="1"/>
</dbReference>
<accession>A0ABP2ANA9</accession>
<dbReference type="PANTHER" id="PTHR43243:SF4">
    <property type="entry name" value="CATIONIC AMINO ACID TRANSPORTER 4"/>
    <property type="match status" value="1"/>
</dbReference>
<organism evidence="7 8">
    <name type="scientific">Sarcina ventriculi</name>
    <name type="common">Clostridium ventriculi</name>
    <dbReference type="NCBI Taxonomy" id="1267"/>
    <lineage>
        <taxon>Bacteria</taxon>
        <taxon>Bacillati</taxon>
        <taxon>Bacillota</taxon>
        <taxon>Clostridia</taxon>
        <taxon>Eubacteriales</taxon>
        <taxon>Clostridiaceae</taxon>
        <taxon>Sarcina</taxon>
    </lineage>
</organism>
<gene>
    <name evidence="7" type="primary">ybaT_1</name>
    <name evidence="7" type="ORF">ERS852473_00767</name>
</gene>
<feature type="transmembrane region" description="Helical" evidence="6">
    <location>
        <begin position="100"/>
        <end position="127"/>
    </location>
</feature>
<feature type="transmembrane region" description="Helical" evidence="6">
    <location>
        <begin position="147"/>
        <end position="169"/>
    </location>
</feature>
<feature type="transmembrane region" description="Helical" evidence="6">
    <location>
        <begin position="429"/>
        <end position="447"/>
    </location>
</feature>
<dbReference type="InterPro" id="IPR002293">
    <property type="entry name" value="AA/rel_permease1"/>
</dbReference>
<dbReference type="Proteomes" id="UP000095488">
    <property type="component" value="Unassembled WGS sequence"/>
</dbReference>
<feature type="transmembrane region" description="Helical" evidence="6">
    <location>
        <begin position="21"/>
        <end position="47"/>
    </location>
</feature>
<evidence type="ECO:0000256" key="6">
    <source>
        <dbReference type="SAM" id="Phobius"/>
    </source>
</evidence>
<evidence type="ECO:0000256" key="3">
    <source>
        <dbReference type="ARBA" id="ARBA00022692"/>
    </source>
</evidence>
<feature type="transmembrane region" description="Helical" evidence="6">
    <location>
        <begin position="250"/>
        <end position="276"/>
    </location>
</feature>
<feature type="transmembrane region" description="Helical" evidence="6">
    <location>
        <begin position="404"/>
        <end position="423"/>
    </location>
</feature>
<keyword evidence="8" id="KW-1185">Reference proteome</keyword>
<comment type="caution">
    <text evidence="7">The sequence shown here is derived from an EMBL/GenBank/DDBJ whole genome shotgun (WGS) entry which is preliminary data.</text>
</comment>
<dbReference type="EMBL" id="CYZR01000002">
    <property type="protein sequence ID" value="CUN65758.1"/>
    <property type="molecule type" value="Genomic_DNA"/>
</dbReference>
<feature type="transmembrane region" description="Helical" evidence="6">
    <location>
        <begin position="206"/>
        <end position="229"/>
    </location>
</feature>
<feature type="transmembrane region" description="Helical" evidence="6">
    <location>
        <begin position="372"/>
        <end position="392"/>
    </location>
</feature>
<proteinExistence type="predicted"/>
<keyword evidence="5 6" id="KW-0472">Membrane</keyword>
<evidence type="ECO:0000313" key="7">
    <source>
        <dbReference type="EMBL" id="CUN65758.1"/>
    </source>
</evidence>
<dbReference type="Gene3D" id="1.20.1740.10">
    <property type="entry name" value="Amino acid/polyamine transporter I"/>
    <property type="match status" value="1"/>
</dbReference>
<name>A0ABP2ANA9_SARVE</name>
<sequence length="475" mass="51193">MSLIRRQDPHMFRGERKRENKHGLGVMDLTLMSIGAVIGTGVLVLPGVVAATTAGPAEIISFIIAGIASIFVVLCYAEFGSSIHSAGGSYTYIYVALGEIFAYVSGLSVVFGYILSLGLAASGWSAYFQGLLANFNIHLPSYLSLSIGNGGFINLPAVLVTLFIVYILSLGTQESKRFNNIVVLIKIAVVIIFICVGFFYVDTNNWAVFMPFGFTGVFSGASTLFLAYTGFDITVSAAEESKNPQKTLPIALISSIVICAVIYVIVSLIVTGMIPFGELDKSDALAYALEFVGQHLAAGILSIGAVIGLLSIIFANCFGTSRILSALSKDRLIARVLEKKNSKNVPIVSLWVVGGIGAILGGFANLNQLADLSTMSLLLVYLLVSVSVIVFRKTNPEFKRGFKTPFVPIVPILSILCCGFLIVSLSLTVWIEFGIFLAVILIFYFAYSRKKVGAYAKKQEKLKISKNPQIVEEFN</sequence>
<feature type="transmembrane region" description="Helical" evidence="6">
    <location>
        <begin position="59"/>
        <end position="79"/>
    </location>
</feature>
<feature type="transmembrane region" description="Helical" evidence="6">
    <location>
        <begin position="181"/>
        <end position="200"/>
    </location>
</feature>